<dbReference type="InterPro" id="IPR018827">
    <property type="entry name" value="YTP1_C"/>
</dbReference>
<feature type="transmembrane region" description="Helical" evidence="2">
    <location>
        <begin position="183"/>
        <end position="205"/>
    </location>
</feature>
<evidence type="ECO:0000313" key="6">
    <source>
        <dbReference type="Proteomes" id="UP000235388"/>
    </source>
</evidence>
<protein>
    <recommendedName>
        <fullName evidence="7">Protein YTP1-like C-terminal domain-containing protein</fullName>
    </recommendedName>
</protein>
<dbReference type="PANTHER" id="PTHR31685:SF2">
    <property type="entry name" value="PROTEIN YTP1"/>
    <property type="match status" value="1"/>
</dbReference>
<feature type="transmembrane region" description="Helical" evidence="2">
    <location>
        <begin position="252"/>
        <end position="273"/>
    </location>
</feature>
<gene>
    <name evidence="5" type="ORF">PCANC_04574</name>
</gene>
<dbReference type="AlphaFoldDB" id="A0A2N5W0F5"/>
<keyword evidence="2" id="KW-1133">Transmembrane helix</keyword>
<reference evidence="5 6" key="1">
    <citation type="submission" date="2017-11" db="EMBL/GenBank/DDBJ databases">
        <title>De novo assembly and phasing of dikaryotic genomes from two isolates of Puccinia coronata f. sp. avenae, the causal agent of oat crown rust.</title>
        <authorList>
            <person name="Miller M.E."/>
            <person name="Zhang Y."/>
            <person name="Omidvar V."/>
            <person name="Sperschneider J."/>
            <person name="Schwessinger B."/>
            <person name="Raley C."/>
            <person name="Palmer J.M."/>
            <person name="Garnica D."/>
            <person name="Upadhyaya N."/>
            <person name="Rathjen J."/>
            <person name="Taylor J.M."/>
            <person name="Park R.F."/>
            <person name="Dodds P.N."/>
            <person name="Hirsch C.D."/>
            <person name="Kianian S.F."/>
            <person name="Figueroa M."/>
        </authorList>
    </citation>
    <scope>NUCLEOTIDE SEQUENCE [LARGE SCALE GENOMIC DNA]</scope>
    <source>
        <strain evidence="5">12NC29</strain>
    </source>
</reference>
<evidence type="ECO:0008006" key="7">
    <source>
        <dbReference type="Google" id="ProtNLM"/>
    </source>
</evidence>
<feature type="transmembrane region" description="Helical" evidence="2">
    <location>
        <begin position="413"/>
        <end position="433"/>
    </location>
</feature>
<dbReference type="Pfam" id="PF10355">
    <property type="entry name" value="Ytp1"/>
    <property type="match status" value="1"/>
</dbReference>
<evidence type="ECO:0000259" key="3">
    <source>
        <dbReference type="Pfam" id="PF10348"/>
    </source>
</evidence>
<keyword evidence="6" id="KW-1185">Reference proteome</keyword>
<sequence length="511" mass="55878">MSESRTCSIHDHLAVSRTPAIARVQHELTSKVPMYRRSSAFRSLLFLPVLVISLVRVAGHEHHPTEPPPSGSLPISPPSLVVVHILLQLLTWGILLPIGVVLGLARSRLHAPVQTVAGLLLSLPATTLPHLAARHPYPPTLHASIGSTLFFLLLAQIVQGFFLKTHWLQSSTFRRTIQLFHSIIGKSFPLLSWIQILLGAVASLSFCYGDHLGQCVAHMIMGSAFVGYGVLMLTMMEFGKHWLHSRQISQEFLDCCVITAWGVVNTFTEHGLFFSAGPHWSHKDLQHTFLGVIWASAGGLGIYLSRGGRRSVMSGLVIIITGWAFQSHEQSLEISTRVHAVFGGTLMAAGLVKIVSVVRRPGQLPQPPPHDDLIIQESALDPLDHLTPLLLTISGVMFMSATEEQMVLISRLGIDYGTFVLCQVSIGCLIYLYTNLLIHFYRRVASSSDSPPGASLGDPHQTHKANALEGQYESLSMESLLTQQAAGRDSPASSFEDVQDRKAHSLGRSSP</sequence>
<feature type="transmembrane region" description="Helical" evidence="2">
    <location>
        <begin position="116"/>
        <end position="133"/>
    </location>
</feature>
<feature type="domain" description="DUF2427" evidence="3">
    <location>
        <begin position="80"/>
        <end position="166"/>
    </location>
</feature>
<proteinExistence type="predicted"/>
<evidence type="ECO:0000259" key="4">
    <source>
        <dbReference type="Pfam" id="PF10355"/>
    </source>
</evidence>
<feature type="transmembrane region" description="Helical" evidence="2">
    <location>
        <begin position="79"/>
        <end position="104"/>
    </location>
</feature>
<comment type="caution">
    <text evidence="5">The sequence shown here is derived from an EMBL/GenBank/DDBJ whole genome shotgun (WGS) entry which is preliminary data.</text>
</comment>
<dbReference type="OrthoDB" id="4137487at2759"/>
<keyword evidence="2" id="KW-0812">Transmembrane</keyword>
<feature type="transmembrane region" description="Helical" evidence="2">
    <location>
        <begin position="40"/>
        <end position="59"/>
    </location>
</feature>
<dbReference type="Gene3D" id="1.20.120.1770">
    <property type="match status" value="1"/>
</dbReference>
<feature type="domain" description="Protein YTP1-like C-terminal" evidence="4">
    <location>
        <begin position="192"/>
        <end position="311"/>
    </location>
</feature>
<name>A0A2N5W0F5_9BASI</name>
<feature type="region of interest" description="Disordered" evidence="1">
    <location>
        <begin position="482"/>
        <end position="511"/>
    </location>
</feature>
<dbReference type="STRING" id="200324.A0A2N5W0F5"/>
<evidence type="ECO:0000256" key="1">
    <source>
        <dbReference type="SAM" id="MobiDB-lite"/>
    </source>
</evidence>
<dbReference type="PANTHER" id="PTHR31685">
    <property type="entry name" value="INTEGRAL MEMBRANE PROTEIN (AFU_ORTHOLOGUE AFUA_6G12730)-RELATED"/>
    <property type="match status" value="1"/>
</dbReference>
<feature type="transmembrane region" description="Helical" evidence="2">
    <location>
        <begin position="285"/>
        <end position="304"/>
    </location>
</feature>
<keyword evidence="2" id="KW-0472">Membrane</keyword>
<evidence type="ECO:0000256" key="2">
    <source>
        <dbReference type="SAM" id="Phobius"/>
    </source>
</evidence>
<dbReference type="EMBL" id="PGCJ01000029">
    <property type="protein sequence ID" value="PLW55716.1"/>
    <property type="molecule type" value="Genomic_DNA"/>
</dbReference>
<dbReference type="InterPro" id="IPR018825">
    <property type="entry name" value="DUF2427"/>
</dbReference>
<accession>A0A2N5W0F5</accession>
<feature type="transmembrane region" description="Helical" evidence="2">
    <location>
        <begin position="211"/>
        <end position="231"/>
    </location>
</feature>
<evidence type="ECO:0000313" key="5">
    <source>
        <dbReference type="EMBL" id="PLW55716.1"/>
    </source>
</evidence>
<organism evidence="5 6">
    <name type="scientific">Puccinia coronata f. sp. avenae</name>
    <dbReference type="NCBI Taxonomy" id="200324"/>
    <lineage>
        <taxon>Eukaryota</taxon>
        <taxon>Fungi</taxon>
        <taxon>Dikarya</taxon>
        <taxon>Basidiomycota</taxon>
        <taxon>Pucciniomycotina</taxon>
        <taxon>Pucciniomycetes</taxon>
        <taxon>Pucciniales</taxon>
        <taxon>Pucciniaceae</taxon>
        <taxon>Puccinia</taxon>
    </lineage>
</organism>
<dbReference type="CDD" id="cd08760">
    <property type="entry name" value="Cyt_b561_FRRS1_like"/>
    <property type="match status" value="1"/>
</dbReference>
<dbReference type="Pfam" id="PF10348">
    <property type="entry name" value="DUF2427"/>
    <property type="match status" value="1"/>
</dbReference>
<feature type="transmembrane region" description="Helical" evidence="2">
    <location>
        <begin position="145"/>
        <end position="163"/>
    </location>
</feature>
<dbReference type="Proteomes" id="UP000235388">
    <property type="component" value="Unassembled WGS sequence"/>
</dbReference>